<proteinExistence type="predicted"/>
<evidence type="ECO:0000313" key="1">
    <source>
        <dbReference type="EMBL" id="BES99915.1"/>
    </source>
</evidence>
<organism evidence="1 2">
    <name type="scientific">Nesidiocoris tenuis</name>
    <dbReference type="NCBI Taxonomy" id="355587"/>
    <lineage>
        <taxon>Eukaryota</taxon>
        <taxon>Metazoa</taxon>
        <taxon>Ecdysozoa</taxon>
        <taxon>Arthropoda</taxon>
        <taxon>Hexapoda</taxon>
        <taxon>Insecta</taxon>
        <taxon>Pterygota</taxon>
        <taxon>Neoptera</taxon>
        <taxon>Paraneoptera</taxon>
        <taxon>Hemiptera</taxon>
        <taxon>Heteroptera</taxon>
        <taxon>Panheteroptera</taxon>
        <taxon>Cimicomorpha</taxon>
        <taxon>Miridae</taxon>
        <taxon>Dicyphina</taxon>
        <taxon>Nesidiocoris</taxon>
    </lineage>
</organism>
<sequence>MCPFQLPGIAPPLSWKCFSIFLEVLLQVLLRLPESAPPAFWECSRESYWNCFLNYSFSFLGVLLEVPFPSSWECSSSFEEGLLQLPGIAPAGAPRASWECPSRFLGVLQEKLLELLLELLL</sequence>
<gene>
    <name evidence="1" type="ORF">NTJ_12732</name>
</gene>
<dbReference type="Proteomes" id="UP001307889">
    <property type="component" value="Chromosome 11"/>
</dbReference>
<evidence type="ECO:0000313" key="2">
    <source>
        <dbReference type="Proteomes" id="UP001307889"/>
    </source>
</evidence>
<protein>
    <submittedName>
        <fullName evidence="1">Uncharacterized protein</fullName>
    </submittedName>
</protein>
<reference evidence="1 2" key="1">
    <citation type="submission" date="2023-09" db="EMBL/GenBank/DDBJ databases">
        <title>Nesidiocoris tenuis whole genome shotgun sequence.</title>
        <authorList>
            <person name="Shibata T."/>
            <person name="Shimoda M."/>
            <person name="Kobayashi T."/>
            <person name="Uehara T."/>
        </authorList>
    </citation>
    <scope>NUCLEOTIDE SEQUENCE [LARGE SCALE GENOMIC DNA]</scope>
    <source>
        <strain evidence="1 2">Japan</strain>
    </source>
</reference>
<accession>A0ABN7B9M6</accession>
<dbReference type="EMBL" id="AP028919">
    <property type="protein sequence ID" value="BES99915.1"/>
    <property type="molecule type" value="Genomic_DNA"/>
</dbReference>
<keyword evidence="2" id="KW-1185">Reference proteome</keyword>
<name>A0ABN7B9M6_9HEMI</name>